<feature type="transmembrane region" description="Helical" evidence="1">
    <location>
        <begin position="46"/>
        <end position="67"/>
    </location>
</feature>
<feature type="transmembrane region" description="Helical" evidence="1">
    <location>
        <begin position="107"/>
        <end position="129"/>
    </location>
</feature>
<feature type="non-terminal residue" evidence="2">
    <location>
        <position position="316"/>
    </location>
</feature>
<evidence type="ECO:0000256" key="1">
    <source>
        <dbReference type="SAM" id="Phobius"/>
    </source>
</evidence>
<evidence type="ECO:0000313" key="3">
    <source>
        <dbReference type="Proteomes" id="UP000438182"/>
    </source>
</evidence>
<protein>
    <submittedName>
        <fullName evidence="2">Uncharacterized protein</fullName>
    </submittedName>
</protein>
<feature type="transmembrane region" description="Helical" evidence="1">
    <location>
        <begin position="74"/>
        <end position="95"/>
    </location>
</feature>
<dbReference type="AlphaFoldDB" id="A0A6I4P526"/>
<comment type="caution">
    <text evidence="2">The sequence shown here is derived from an EMBL/GenBank/DDBJ whole genome shotgun (WGS) entry which is preliminary data.</text>
</comment>
<dbReference type="EMBL" id="WSTA01000028">
    <property type="protein sequence ID" value="MWB98484.1"/>
    <property type="molecule type" value="Genomic_DNA"/>
</dbReference>
<feature type="transmembrane region" description="Helical" evidence="1">
    <location>
        <begin position="176"/>
        <end position="197"/>
    </location>
</feature>
<name>A0A6I4P526_9MICO</name>
<feature type="transmembrane region" description="Helical" evidence="1">
    <location>
        <begin position="244"/>
        <end position="270"/>
    </location>
</feature>
<reference evidence="2 3" key="1">
    <citation type="submission" date="2019-12" db="EMBL/GenBank/DDBJ databases">
        <authorList>
            <person name="Kim Y.S."/>
        </authorList>
    </citation>
    <scope>NUCLEOTIDE SEQUENCE [LARGE SCALE GENOMIC DNA]</scope>
    <source>
        <strain evidence="2 3">MMS17-SY077</strain>
    </source>
</reference>
<keyword evidence="1" id="KW-0812">Transmembrane</keyword>
<evidence type="ECO:0000313" key="2">
    <source>
        <dbReference type="EMBL" id="MWB98484.1"/>
    </source>
</evidence>
<organism evidence="2 3">
    <name type="scientific">Agromyces seonyuensis</name>
    <dbReference type="NCBI Taxonomy" id="2662446"/>
    <lineage>
        <taxon>Bacteria</taxon>
        <taxon>Bacillati</taxon>
        <taxon>Actinomycetota</taxon>
        <taxon>Actinomycetes</taxon>
        <taxon>Micrococcales</taxon>
        <taxon>Microbacteriaceae</taxon>
        <taxon>Agromyces</taxon>
    </lineage>
</organism>
<keyword evidence="1" id="KW-0472">Membrane</keyword>
<feature type="transmembrane region" description="Helical" evidence="1">
    <location>
        <begin position="209"/>
        <end position="232"/>
    </location>
</feature>
<feature type="transmembrane region" description="Helical" evidence="1">
    <location>
        <begin position="141"/>
        <end position="161"/>
    </location>
</feature>
<dbReference type="Proteomes" id="UP000438182">
    <property type="component" value="Unassembled WGS sequence"/>
</dbReference>
<proteinExistence type="predicted"/>
<sequence>MQSFRRPLVALVATVVLVVVQALLDPTGLLALVGFSGAQPVFDRGLWPLAPYVVYVPVLLAVVWWAALRAGDRYWTLVPGVVLAVLIAQAATALAMTGDVANAAWSAGYVTIKAVPAALLVAAAARIFGGRSERSRREPGAVLLPSLALAAIAPLVAGHWWTAVPFAPGVPVARPGSGILSVLVAMALIAAATALCLRWMRARVPGVLGGWLAALVAGALVGTVQAVVAFVVDGMPSADLWPFMAWYVAVADGLSFGASLGWVVGLAAVAADRLPALAARRAPAIGVAAFGVLALVVGVAAPVAADESGGAQGRTP</sequence>
<keyword evidence="3" id="KW-1185">Reference proteome</keyword>
<keyword evidence="1" id="KW-1133">Transmembrane helix</keyword>
<accession>A0A6I4P526</accession>
<gene>
    <name evidence="2" type="ORF">GB864_07975</name>
</gene>
<feature type="transmembrane region" description="Helical" evidence="1">
    <location>
        <begin position="282"/>
        <end position="305"/>
    </location>
</feature>